<evidence type="ECO:0000313" key="1">
    <source>
        <dbReference type="EMBL" id="BCK75316.1"/>
    </source>
</evidence>
<dbReference type="EMBL" id="AP023410">
    <property type="protein sequence ID" value="BCK75316.1"/>
    <property type="molecule type" value="Genomic_DNA"/>
</dbReference>
<accession>A0AB33IES9</accession>
<proteinExistence type="predicted"/>
<gene>
    <name evidence="1" type="ORF">EMQ_0922</name>
</gene>
<dbReference type="Proteomes" id="UP000516424">
    <property type="component" value="Chromosome"/>
</dbReference>
<organism evidence="1 2">
    <name type="scientific">Acetobacter aceti NBRC 14818</name>
    <dbReference type="NCBI Taxonomy" id="887700"/>
    <lineage>
        <taxon>Bacteria</taxon>
        <taxon>Pseudomonadati</taxon>
        <taxon>Pseudomonadota</taxon>
        <taxon>Alphaproteobacteria</taxon>
        <taxon>Acetobacterales</taxon>
        <taxon>Acetobacteraceae</taxon>
        <taxon>Acetobacter</taxon>
        <taxon>Acetobacter subgen. Acetobacter</taxon>
    </lineage>
</organism>
<name>A0AB33IES9_ACEAC</name>
<evidence type="ECO:0008006" key="3">
    <source>
        <dbReference type="Google" id="ProtNLM"/>
    </source>
</evidence>
<evidence type="ECO:0000313" key="2">
    <source>
        <dbReference type="Proteomes" id="UP000516424"/>
    </source>
</evidence>
<reference evidence="1 2" key="1">
    <citation type="journal article" date="2011" name="Microbiology">
        <title>Transcriptome response to different carbon sources in Acetobacter aceti.</title>
        <authorList>
            <person name="Sakurai K."/>
            <person name="Arai H."/>
            <person name="Ishii M."/>
            <person name="Igarashi Y."/>
        </authorList>
    </citation>
    <scope>NUCLEOTIDE SEQUENCE [LARGE SCALE GENOMIC DNA]</scope>
    <source>
        <strain evidence="1 2">NBRC 14818</strain>
    </source>
</reference>
<sequence length="168" mass="18743">MKCIEIFTSSNLEKEFKKQYRYAVYVLQSLTDPDVIRYGSAGSRLGQSGSLKSRLSKHLNKKFARVPDSQKASERYGPYKVLWICATIDASPNSPGLSAAADLMERVIQISLTKYKRGSLPCNKSASCLLVGESNLELILKDLNDLSRQLDTVVDTVQMLFSNDLLKT</sequence>
<protein>
    <recommendedName>
        <fullName evidence="3">GIY-YIG domain-containing protein</fullName>
    </recommendedName>
</protein>
<dbReference type="RefSeq" id="WP_132011998.1">
    <property type="nucleotide sequence ID" value="NZ_AP023410.1"/>
</dbReference>
<keyword evidence="2" id="KW-1185">Reference proteome</keyword>
<dbReference type="AlphaFoldDB" id="A0AB33IES9"/>